<feature type="region of interest" description="Disordered" evidence="1">
    <location>
        <begin position="21"/>
        <end position="48"/>
    </location>
</feature>
<protein>
    <submittedName>
        <fullName evidence="2">Uncharacterized protein</fullName>
    </submittedName>
</protein>
<dbReference type="Proteomes" id="UP000799766">
    <property type="component" value="Unassembled WGS sequence"/>
</dbReference>
<evidence type="ECO:0000313" key="2">
    <source>
        <dbReference type="EMBL" id="KAF2462172.1"/>
    </source>
</evidence>
<name>A0A6A6PEC2_9PEZI</name>
<organism evidence="2 3">
    <name type="scientific">Lineolata rhizophorae</name>
    <dbReference type="NCBI Taxonomy" id="578093"/>
    <lineage>
        <taxon>Eukaryota</taxon>
        <taxon>Fungi</taxon>
        <taxon>Dikarya</taxon>
        <taxon>Ascomycota</taxon>
        <taxon>Pezizomycotina</taxon>
        <taxon>Dothideomycetes</taxon>
        <taxon>Dothideomycetes incertae sedis</taxon>
        <taxon>Lineolatales</taxon>
        <taxon>Lineolataceae</taxon>
        <taxon>Lineolata</taxon>
    </lineage>
</organism>
<evidence type="ECO:0000313" key="3">
    <source>
        <dbReference type="Proteomes" id="UP000799766"/>
    </source>
</evidence>
<gene>
    <name evidence="2" type="ORF">BDY21DRAFT_330637</name>
</gene>
<accession>A0A6A6PEC2</accession>
<evidence type="ECO:0000256" key="1">
    <source>
        <dbReference type="SAM" id="MobiDB-lite"/>
    </source>
</evidence>
<proteinExistence type="predicted"/>
<dbReference type="EMBL" id="MU001670">
    <property type="protein sequence ID" value="KAF2462172.1"/>
    <property type="molecule type" value="Genomic_DNA"/>
</dbReference>
<keyword evidence="3" id="KW-1185">Reference proteome</keyword>
<dbReference type="AlphaFoldDB" id="A0A6A6PEC2"/>
<sequence length="88" mass="9555">MSQHVPVSTYVTVRENGLRDGDAARSWGSVARSSDRSTVDPTGNRNVEKEAHVNPPVMVSPTVRLAQPKGSCAPCHTRQCGSRANRRL</sequence>
<feature type="region of interest" description="Disordered" evidence="1">
    <location>
        <begin position="69"/>
        <end position="88"/>
    </location>
</feature>
<reference evidence="2" key="1">
    <citation type="journal article" date="2020" name="Stud. Mycol.">
        <title>101 Dothideomycetes genomes: a test case for predicting lifestyles and emergence of pathogens.</title>
        <authorList>
            <person name="Haridas S."/>
            <person name="Albert R."/>
            <person name="Binder M."/>
            <person name="Bloem J."/>
            <person name="Labutti K."/>
            <person name="Salamov A."/>
            <person name="Andreopoulos B."/>
            <person name="Baker S."/>
            <person name="Barry K."/>
            <person name="Bills G."/>
            <person name="Bluhm B."/>
            <person name="Cannon C."/>
            <person name="Castanera R."/>
            <person name="Culley D."/>
            <person name="Daum C."/>
            <person name="Ezra D."/>
            <person name="Gonzalez J."/>
            <person name="Henrissat B."/>
            <person name="Kuo A."/>
            <person name="Liang C."/>
            <person name="Lipzen A."/>
            <person name="Lutzoni F."/>
            <person name="Magnuson J."/>
            <person name="Mondo S."/>
            <person name="Nolan M."/>
            <person name="Ohm R."/>
            <person name="Pangilinan J."/>
            <person name="Park H.-J."/>
            <person name="Ramirez L."/>
            <person name="Alfaro M."/>
            <person name="Sun H."/>
            <person name="Tritt A."/>
            <person name="Yoshinaga Y."/>
            <person name="Zwiers L.-H."/>
            <person name="Turgeon B."/>
            <person name="Goodwin S."/>
            <person name="Spatafora J."/>
            <person name="Crous P."/>
            <person name="Grigoriev I."/>
        </authorList>
    </citation>
    <scope>NUCLEOTIDE SEQUENCE</scope>
    <source>
        <strain evidence="2">ATCC 16933</strain>
    </source>
</reference>